<comment type="caution">
    <text evidence="2">The sequence shown here is derived from an EMBL/GenBank/DDBJ whole genome shotgun (WGS) entry which is preliminary data.</text>
</comment>
<dbReference type="AlphaFoldDB" id="A0A9Q0JUQ6"/>
<name>A0A9Q0JUQ6_9MAGN</name>
<feature type="compositionally biased region" description="Polar residues" evidence="1">
    <location>
        <begin position="102"/>
        <end position="119"/>
    </location>
</feature>
<organism evidence="2 3">
    <name type="scientific">Protea cynaroides</name>
    <dbReference type="NCBI Taxonomy" id="273540"/>
    <lineage>
        <taxon>Eukaryota</taxon>
        <taxon>Viridiplantae</taxon>
        <taxon>Streptophyta</taxon>
        <taxon>Embryophyta</taxon>
        <taxon>Tracheophyta</taxon>
        <taxon>Spermatophyta</taxon>
        <taxon>Magnoliopsida</taxon>
        <taxon>Proteales</taxon>
        <taxon>Proteaceae</taxon>
        <taxon>Protea</taxon>
    </lineage>
</organism>
<reference evidence="2" key="1">
    <citation type="journal article" date="2023" name="Plant J.">
        <title>The genome of the king protea, Protea cynaroides.</title>
        <authorList>
            <person name="Chang J."/>
            <person name="Duong T.A."/>
            <person name="Schoeman C."/>
            <person name="Ma X."/>
            <person name="Roodt D."/>
            <person name="Barker N."/>
            <person name="Li Z."/>
            <person name="Van de Peer Y."/>
            <person name="Mizrachi E."/>
        </authorList>
    </citation>
    <scope>NUCLEOTIDE SEQUENCE</scope>
    <source>
        <tissue evidence="2">Young leaves</tissue>
    </source>
</reference>
<feature type="region of interest" description="Disordered" evidence="1">
    <location>
        <begin position="135"/>
        <end position="156"/>
    </location>
</feature>
<feature type="compositionally biased region" description="Polar residues" evidence="1">
    <location>
        <begin position="77"/>
        <end position="86"/>
    </location>
</feature>
<dbReference type="EMBL" id="JAMYWD010000012">
    <property type="protein sequence ID" value="KAJ4952531.1"/>
    <property type="molecule type" value="Genomic_DNA"/>
</dbReference>
<accession>A0A9Q0JUQ6</accession>
<evidence type="ECO:0000313" key="2">
    <source>
        <dbReference type="EMBL" id="KAJ4952531.1"/>
    </source>
</evidence>
<evidence type="ECO:0000256" key="1">
    <source>
        <dbReference type="SAM" id="MobiDB-lite"/>
    </source>
</evidence>
<keyword evidence="3" id="KW-1185">Reference proteome</keyword>
<protein>
    <submittedName>
        <fullName evidence="2">Uncharacterized protein</fullName>
    </submittedName>
</protein>
<feature type="region of interest" description="Disordered" evidence="1">
    <location>
        <begin position="65"/>
        <end position="119"/>
    </location>
</feature>
<gene>
    <name evidence="2" type="ORF">NE237_029363</name>
</gene>
<sequence length="156" mass="17535">MEINAPRKSEILVGKIHHIPGHDFFFKQKVVCHAVVKCSFCSKYGYTEENCRLKHKQPDNEVLKVPPEMDHTVAQPVPNQDTTQENGSREKENQDDPIILNANDSASFDPNTDKSIANNVTTSKFSWADFSENMVNENSEGDEDSENPVLDLCGLN</sequence>
<proteinExistence type="predicted"/>
<evidence type="ECO:0000313" key="3">
    <source>
        <dbReference type="Proteomes" id="UP001141806"/>
    </source>
</evidence>
<dbReference type="Proteomes" id="UP001141806">
    <property type="component" value="Unassembled WGS sequence"/>
</dbReference>